<dbReference type="EMBL" id="AJTX02000004">
    <property type="protein sequence ID" value="KKJ00075.1"/>
    <property type="molecule type" value="Genomic_DNA"/>
</dbReference>
<evidence type="ECO:0000313" key="4">
    <source>
        <dbReference type="EMBL" id="KKJ00075.1"/>
    </source>
</evidence>
<evidence type="ECO:0000313" key="2">
    <source>
        <dbReference type="EMBL" id="KKI98475.1"/>
    </source>
</evidence>
<dbReference type="NCBIfam" id="NF033558">
    <property type="entry name" value="transpos_IS1"/>
    <property type="match status" value="1"/>
</dbReference>
<accession>A0A0M2PVB1</accession>
<dbReference type="Pfam" id="PF13518">
    <property type="entry name" value="HTH_28"/>
    <property type="match status" value="1"/>
</dbReference>
<dbReference type="EMBL" id="AJTX02000003">
    <property type="protein sequence ID" value="KKJ00794.1"/>
    <property type="molecule type" value="Genomic_DNA"/>
</dbReference>
<evidence type="ECO:0000313" key="7">
    <source>
        <dbReference type="EMBL" id="KKJ00794.1"/>
    </source>
</evidence>
<dbReference type="EMBL" id="AJTX02000008">
    <property type="protein sequence ID" value="KKI98475.1"/>
    <property type="molecule type" value="Genomic_DNA"/>
</dbReference>
<dbReference type="Proteomes" id="UP000034681">
    <property type="component" value="Unassembled WGS sequence"/>
</dbReference>
<dbReference type="PANTHER" id="PTHR33293:SF1">
    <property type="entry name" value="INSERTION ELEMENT IS1 1 PROTEIN INSB-RELATED"/>
    <property type="match status" value="1"/>
</dbReference>
<evidence type="ECO:0000313" key="3">
    <source>
        <dbReference type="EMBL" id="KKI99531.1"/>
    </source>
</evidence>
<evidence type="ECO:0000313" key="6">
    <source>
        <dbReference type="EMBL" id="KKJ00729.1"/>
    </source>
</evidence>
<keyword evidence="8" id="KW-1185">Reference proteome</keyword>
<dbReference type="STRING" id="317619.GCA_000332315_04314"/>
<reference evidence="4 8" key="1">
    <citation type="submission" date="2012-04" db="EMBL/GenBank/DDBJ databases">
        <authorList>
            <person name="Shanker A."/>
            <person name="Yadav P."/>
            <person name="Khan S."/>
            <person name="Sharma V."/>
        </authorList>
    </citation>
    <scope>NUCLEOTIDE SEQUENCE [LARGE SCALE GENOMIC DNA]</scope>
    <source>
        <strain evidence="4">CALU 1027</strain>
    </source>
</reference>
<dbReference type="InterPro" id="IPR055247">
    <property type="entry name" value="InsJ-like_HTH"/>
</dbReference>
<dbReference type="EMBL" id="AJTX02000003">
    <property type="protein sequence ID" value="KKJ00729.1"/>
    <property type="molecule type" value="Genomic_DNA"/>
</dbReference>
<protein>
    <submittedName>
        <fullName evidence="4">Transposase</fullName>
    </submittedName>
</protein>
<dbReference type="SUPFAM" id="SSF46689">
    <property type="entry name" value="Homeodomain-like"/>
    <property type="match status" value="1"/>
</dbReference>
<reference evidence="4 8" key="2">
    <citation type="submission" date="2015-04" db="EMBL/GenBank/DDBJ databases">
        <authorList>
            <person name="Syromyatnikov M.Y."/>
            <person name="Popov V.N."/>
        </authorList>
    </citation>
    <scope>NUCLEOTIDE SEQUENCE [LARGE SCALE GENOMIC DNA]</scope>
    <source>
        <strain evidence="4">CALU 1027</strain>
    </source>
</reference>
<name>A0A0M2PVB1_PROHO</name>
<evidence type="ECO:0000313" key="8">
    <source>
        <dbReference type="Proteomes" id="UP000034681"/>
    </source>
</evidence>
<feature type="domain" description="Insertion element IS150 protein InsJ-like helix-turn-helix" evidence="1">
    <location>
        <begin position="47"/>
        <end position="83"/>
    </location>
</feature>
<gene>
    <name evidence="5" type="ORF">PROH_04810</name>
    <name evidence="6" type="ORF">PROH_05510</name>
    <name evidence="7" type="ORF">PROH_05960</name>
    <name evidence="4" type="ORF">PROH_10000</name>
    <name evidence="3" type="ORF">PROH_13195</name>
    <name evidence="2" type="ORF">PROH_18825</name>
</gene>
<proteinExistence type="predicted"/>
<dbReference type="EMBL" id="AJTX02000003">
    <property type="protein sequence ID" value="KKJ00631.1"/>
    <property type="molecule type" value="Genomic_DNA"/>
</dbReference>
<dbReference type="AlphaFoldDB" id="A0A0M2PVB1"/>
<dbReference type="eggNOG" id="COG3677">
    <property type="taxonomic scope" value="Bacteria"/>
</dbReference>
<dbReference type="InterPro" id="IPR051354">
    <property type="entry name" value="Transposase_27_IS1"/>
</dbReference>
<sequence>MPKCCPKCDHPHFVKNGFVGETQRFKCKSCHYQFTTEQLERGKPLWMKLEAVLLYLGGLSLNATAKHLDVSVQSVLNWVRDFAKANYEKPEPEKVVVVELDEFWHFVGSKKNEFGSGKHMTVIMGDSLTGNWGIVIVRP</sequence>
<evidence type="ECO:0000313" key="5">
    <source>
        <dbReference type="EMBL" id="KKJ00631.1"/>
    </source>
</evidence>
<dbReference type="PANTHER" id="PTHR33293">
    <property type="entry name" value="INSERTION ELEMENT IS1 1 PROTEIN INSB-RELATED"/>
    <property type="match status" value="1"/>
</dbReference>
<organism evidence="4 8">
    <name type="scientific">Prochlorothrix hollandica PCC 9006 = CALU 1027</name>
    <dbReference type="NCBI Taxonomy" id="317619"/>
    <lineage>
        <taxon>Bacteria</taxon>
        <taxon>Bacillati</taxon>
        <taxon>Cyanobacteriota</taxon>
        <taxon>Cyanophyceae</taxon>
        <taxon>Prochlorotrichales</taxon>
        <taxon>Prochlorotrichaceae</taxon>
        <taxon>Prochlorothrix</taxon>
    </lineage>
</organism>
<evidence type="ECO:0000259" key="1">
    <source>
        <dbReference type="Pfam" id="PF13518"/>
    </source>
</evidence>
<dbReference type="InterPro" id="IPR009057">
    <property type="entry name" value="Homeodomain-like_sf"/>
</dbReference>
<comment type="caution">
    <text evidence="4">The sequence shown here is derived from an EMBL/GenBank/DDBJ whole genome shotgun (WGS) entry which is preliminary data.</text>
</comment>
<dbReference type="EMBL" id="AJTX02000005">
    <property type="protein sequence ID" value="KKI99531.1"/>
    <property type="molecule type" value="Genomic_DNA"/>
</dbReference>